<feature type="region of interest" description="Disordered" evidence="7">
    <location>
        <begin position="311"/>
        <end position="338"/>
    </location>
</feature>
<dbReference type="Proteomes" id="UP000618926">
    <property type="component" value="Unassembled WGS sequence"/>
</dbReference>
<keyword evidence="1 6" id="KW-0645">Protease</keyword>
<evidence type="ECO:0000256" key="7">
    <source>
        <dbReference type="SAM" id="MobiDB-lite"/>
    </source>
</evidence>
<keyword evidence="5 6" id="KW-0482">Metalloprotease</keyword>
<evidence type="ECO:0000256" key="6">
    <source>
        <dbReference type="RuleBase" id="RU003983"/>
    </source>
</evidence>
<evidence type="ECO:0000259" key="9">
    <source>
        <dbReference type="Pfam" id="PF01435"/>
    </source>
</evidence>
<comment type="similarity">
    <text evidence="6">Belongs to the peptidase M48 family.</text>
</comment>
<protein>
    <submittedName>
        <fullName evidence="11">M48 family metallopeptidase</fullName>
    </submittedName>
</protein>
<accession>A0ABR9NQ76</accession>
<name>A0ABR9NQ76_9BACT</name>
<dbReference type="RefSeq" id="WP_192904922.1">
    <property type="nucleotide sequence ID" value="NZ_JADBFD010000001.1"/>
</dbReference>
<dbReference type="InterPro" id="IPR001915">
    <property type="entry name" value="Peptidase_M48"/>
</dbReference>
<dbReference type="PANTHER" id="PTHR22726:SF1">
    <property type="entry name" value="METALLOENDOPEPTIDASE OMA1, MITOCHONDRIAL"/>
    <property type="match status" value="1"/>
</dbReference>
<evidence type="ECO:0000259" key="10">
    <source>
        <dbReference type="Pfam" id="PF23368"/>
    </source>
</evidence>
<sequence length="357" mass="39280">MSEARGLFYDGISSAQTAVTLVVESKNLRVRGEGVERTCSIHEVTVSPRLATVRRSIRFPDGALCELSDERFADGLLRRQERGRSSAALHRWEKSLPRALAALVLTVAVIAAFVTYGIPALARKAAFAIPPSTEESLGREGLALLDRMVFTPPQLPDARRRELTRLFARMTRELSYAGGYRIEFRRSDRLGANALALPSGIIVVTDGLVTLAKNDDEIVAVLAHEMGHVRNRHALRHILQNSATGLLLATITGDITSVTSLSAGLPTALVDARFSRGFEVEADDAAVEYLRGKRIPLSRYADVLARLERDHQRRAGEGEDRKKERSLSDYFSTHPATDERIRRFMANGGGADAPRGR</sequence>
<evidence type="ECO:0000256" key="4">
    <source>
        <dbReference type="ARBA" id="ARBA00022833"/>
    </source>
</evidence>
<dbReference type="CDD" id="cd07332">
    <property type="entry name" value="M48C_Oma1_like"/>
    <property type="match status" value="1"/>
</dbReference>
<organism evidence="11 12">
    <name type="scientific">Geobacter anodireducens</name>
    <dbReference type="NCBI Taxonomy" id="1340425"/>
    <lineage>
        <taxon>Bacteria</taxon>
        <taxon>Pseudomonadati</taxon>
        <taxon>Thermodesulfobacteriota</taxon>
        <taxon>Desulfuromonadia</taxon>
        <taxon>Geobacterales</taxon>
        <taxon>Geobacteraceae</taxon>
        <taxon>Geobacter</taxon>
    </lineage>
</organism>
<reference evidence="11 12" key="1">
    <citation type="submission" date="2020-10" db="EMBL/GenBank/DDBJ databases">
        <title>Investigation of anaerobic biodegradation of phenanthrene by a sulfate-dependent Geobacter anodireducens strain PheS2.</title>
        <authorList>
            <person name="Zhang Z."/>
        </authorList>
    </citation>
    <scope>NUCLEOTIDE SEQUENCE [LARGE SCALE GENOMIC DNA]</scope>
    <source>
        <strain evidence="11 12">PheS2</strain>
    </source>
</reference>
<feature type="domain" description="Peptidase M48" evidence="9">
    <location>
        <begin position="159"/>
        <end position="343"/>
    </location>
</feature>
<dbReference type="Gene3D" id="3.30.2010.10">
    <property type="entry name" value="Metalloproteases ('zincins'), catalytic domain"/>
    <property type="match status" value="1"/>
</dbReference>
<gene>
    <name evidence="11" type="ORF">IIE05_00320</name>
</gene>
<dbReference type="InterPro" id="IPR055518">
    <property type="entry name" value="DUF7092"/>
</dbReference>
<dbReference type="PANTHER" id="PTHR22726">
    <property type="entry name" value="METALLOENDOPEPTIDASE OMA1"/>
    <property type="match status" value="1"/>
</dbReference>
<evidence type="ECO:0000256" key="1">
    <source>
        <dbReference type="ARBA" id="ARBA00022670"/>
    </source>
</evidence>
<dbReference type="Pfam" id="PF01435">
    <property type="entry name" value="Peptidase_M48"/>
    <property type="match status" value="1"/>
</dbReference>
<comment type="caution">
    <text evidence="11">The sequence shown here is derived from an EMBL/GenBank/DDBJ whole genome shotgun (WGS) entry which is preliminary data.</text>
</comment>
<feature type="transmembrane region" description="Helical" evidence="8">
    <location>
        <begin position="99"/>
        <end position="122"/>
    </location>
</feature>
<evidence type="ECO:0000256" key="5">
    <source>
        <dbReference type="ARBA" id="ARBA00023049"/>
    </source>
</evidence>
<keyword evidence="4 6" id="KW-0862">Zinc</keyword>
<evidence type="ECO:0000313" key="12">
    <source>
        <dbReference type="Proteomes" id="UP000618926"/>
    </source>
</evidence>
<keyword evidence="3 6" id="KW-0378">Hydrolase</keyword>
<feature type="compositionally biased region" description="Basic and acidic residues" evidence="7">
    <location>
        <begin position="311"/>
        <end position="327"/>
    </location>
</feature>
<dbReference type="InterPro" id="IPR051156">
    <property type="entry name" value="Mito/Outer_Membr_Metalloprot"/>
</dbReference>
<evidence type="ECO:0000256" key="3">
    <source>
        <dbReference type="ARBA" id="ARBA00022801"/>
    </source>
</evidence>
<keyword evidence="12" id="KW-1185">Reference proteome</keyword>
<comment type="cofactor">
    <cofactor evidence="6">
        <name>Zn(2+)</name>
        <dbReference type="ChEBI" id="CHEBI:29105"/>
    </cofactor>
    <text evidence="6">Binds 1 zinc ion per subunit.</text>
</comment>
<feature type="domain" description="DUF7092" evidence="10">
    <location>
        <begin position="4"/>
        <end position="80"/>
    </location>
</feature>
<dbReference type="Pfam" id="PF23368">
    <property type="entry name" value="DUF7092"/>
    <property type="match status" value="1"/>
</dbReference>
<evidence type="ECO:0000313" key="11">
    <source>
        <dbReference type="EMBL" id="MBE2886407.1"/>
    </source>
</evidence>
<keyword evidence="2" id="KW-0479">Metal-binding</keyword>
<dbReference type="EMBL" id="JADBFD010000001">
    <property type="protein sequence ID" value="MBE2886407.1"/>
    <property type="molecule type" value="Genomic_DNA"/>
</dbReference>
<keyword evidence="8" id="KW-1133">Transmembrane helix</keyword>
<proteinExistence type="inferred from homology"/>
<keyword evidence="8" id="KW-0812">Transmembrane</keyword>
<evidence type="ECO:0000256" key="8">
    <source>
        <dbReference type="SAM" id="Phobius"/>
    </source>
</evidence>
<evidence type="ECO:0000256" key="2">
    <source>
        <dbReference type="ARBA" id="ARBA00022723"/>
    </source>
</evidence>
<keyword evidence="8" id="KW-0472">Membrane</keyword>